<dbReference type="PROSITE" id="PS50222">
    <property type="entry name" value="EF_HAND_2"/>
    <property type="match status" value="1"/>
</dbReference>
<evidence type="ECO:0000259" key="3">
    <source>
        <dbReference type="PROSITE" id="PS50222"/>
    </source>
</evidence>
<dbReference type="PANTHER" id="PTHR24127:SF1">
    <property type="entry name" value="ANKYRIN REPEAT AND EF-HAND DOMAIN-CONTAINING PROTEIN 1"/>
    <property type="match status" value="1"/>
</dbReference>
<feature type="repeat" description="ANK" evidence="2">
    <location>
        <begin position="184"/>
        <end position="216"/>
    </location>
</feature>
<dbReference type="GO" id="GO:0005509">
    <property type="term" value="F:calcium ion binding"/>
    <property type="evidence" value="ECO:0007669"/>
    <property type="project" value="InterPro"/>
</dbReference>
<dbReference type="Pfam" id="PF13637">
    <property type="entry name" value="Ank_4"/>
    <property type="match status" value="1"/>
</dbReference>
<dbReference type="SMART" id="SM00248">
    <property type="entry name" value="ANK"/>
    <property type="match status" value="7"/>
</dbReference>
<dbReference type="PANTHER" id="PTHR24127">
    <property type="entry name" value="ANKYRIN REPEAT AND EF-HAND DOMAIN-CONTAINING PROTEIN 1"/>
    <property type="match status" value="1"/>
</dbReference>
<dbReference type="InterPro" id="IPR018247">
    <property type="entry name" value="EF_Hand_1_Ca_BS"/>
</dbReference>
<keyword evidence="2" id="KW-0040">ANK repeat</keyword>
<dbReference type="PROSITE" id="PS50088">
    <property type="entry name" value="ANK_REPEAT"/>
    <property type="match status" value="5"/>
</dbReference>
<organism evidence="4 5">
    <name type="scientific">Candidula unifasciata</name>
    <dbReference type="NCBI Taxonomy" id="100452"/>
    <lineage>
        <taxon>Eukaryota</taxon>
        <taxon>Metazoa</taxon>
        <taxon>Spiralia</taxon>
        <taxon>Lophotrochozoa</taxon>
        <taxon>Mollusca</taxon>
        <taxon>Gastropoda</taxon>
        <taxon>Heterobranchia</taxon>
        <taxon>Euthyneura</taxon>
        <taxon>Panpulmonata</taxon>
        <taxon>Eupulmonata</taxon>
        <taxon>Stylommatophora</taxon>
        <taxon>Helicina</taxon>
        <taxon>Helicoidea</taxon>
        <taxon>Geomitridae</taxon>
        <taxon>Candidula</taxon>
    </lineage>
</organism>
<dbReference type="InterPro" id="IPR002110">
    <property type="entry name" value="Ankyrin_rpt"/>
</dbReference>
<proteinExistence type="predicted"/>
<keyword evidence="1" id="KW-0106">Calcium</keyword>
<dbReference type="Pfam" id="PF12796">
    <property type="entry name" value="Ank_2"/>
    <property type="match status" value="2"/>
</dbReference>
<keyword evidence="5" id="KW-1185">Reference proteome</keyword>
<feature type="non-terminal residue" evidence="4">
    <location>
        <position position="544"/>
    </location>
</feature>
<feature type="repeat" description="ANK" evidence="2">
    <location>
        <begin position="250"/>
        <end position="282"/>
    </location>
</feature>
<dbReference type="InterPro" id="IPR036770">
    <property type="entry name" value="Ankyrin_rpt-contain_sf"/>
</dbReference>
<dbReference type="InterPro" id="IPR052801">
    <property type="entry name" value="Ankyrin-EF-hand"/>
</dbReference>
<dbReference type="Gene3D" id="1.10.238.10">
    <property type="entry name" value="EF-hand"/>
    <property type="match status" value="1"/>
</dbReference>
<dbReference type="AlphaFoldDB" id="A0A8S3ZHG8"/>
<comment type="caution">
    <text evidence="4">The sequence shown here is derived from an EMBL/GenBank/DDBJ whole genome shotgun (WGS) entry which is preliminary data.</text>
</comment>
<feature type="repeat" description="ANK" evidence="2">
    <location>
        <begin position="47"/>
        <end position="79"/>
    </location>
</feature>
<feature type="domain" description="EF-hand" evidence="3">
    <location>
        <begin position="366"/>
        <end position="401"/>
    </location>
</feature>
<evidence type="ECO:0000256" key="1">
    <source>
        <dbReference type="ARBA" id="ARBA00022837"/>
    </source>
</evidence>
<gene>
    <name evidence="4" type="ORF">CUNI_LOCUS12150</name>
</gene>
<dbReference type="PROSITE" id="PS50297">
    <property type="entry name" value="ANK_REP_REGION"/>
    <property type="match status" value="5"/>
</dbReference>
<dbReference type="PROSITE" id="PS00018">
    <property type="entry name" value="EF_HAND_1"/>
    <property type="match status" value="1"/>
</dbReference>
<dbReference type="EMBL" id="CAJHNH020002393">
    <property type="protein sequence ID" value="CAG5126592.1"/>
    <property type="molecule type" value="Genomic_DNA"/>
</dbReference>
<evidence type="ECO:0000256" key="2">
    <source>
        <dbReference type="PROSITE-ProRule" id="PRU00023"/>
    </source>
</evidence>
<evidence type="ECO:0000313" key="4">
    <source>
        <dbReference type="EMBL" id="CAG5126592.1"/>
    </source>
</evidence>
<dbReference type="SUPFAM" id="SSF48403">
    <property type="entry name" value="Ankyrin repeat"/>
    <property type="match status" value="2"/>
</dbReference>
<evidence type="ECO:0000313" key="5">
    <source>
        <dbReference type="Proteomes" id="UP000678393"/>
    </source>
</evidence>
<sequence>MPKAEARLQVLQVCKLLQCIRERNKKQVQKLILHGTPHLINYNASDEGLTALIVAAKANDDDMMEFLLGLGAHPDVMDLKGKTAAIWAAEFGNVECLKKLLSAGADMTLTDLEGKGILFYLMTPTERHAICLDLVLANGADVNNVDHEGNHVFAVACDLAEDNERFCLQLLKHGAEPNCIQQKSGRTPLMAAAASGGIKVVSALLEAGALVNTVDVKKCTASHLAALNGHLQALMLMAGYGADFNVLASDGGNPIHHAAAKGHAMCIKFLSQRGCNPKIKNNLGFLPKLLAKEAGHKEAGKEIRKAERAFGKVGKNNDPWILQLYDWLQARRETIIASCKAVDMEDVGQVKTSEFMDILTSLQCPTEESELRSVLLLQDKNKEGVIDYADFMLAKKWVNKNFIAAAFEGKKKKGKKRGKKGGKKGKFKLIMPICIQDEGPRTFGGAPPEIYIPRHIHFTDTGRFDRDLPPKHPLQDDSAWYIQSPAKTYVNMIEAAKNADLDSLKDALDMGIPVDTRDRFYKTPLMIACAVGNIKVVQFLLEKG</sequence>
<name>A0A8S3ZHG8_9EUPU</name>
<dbReference type="InterPro" id="IPR002048">
    <property type="entry name" value="EF_hand_dom"/>
</dbReference>
<protein>
    <recommendedName>
        <fullName evidence="3">EF-hand domain-containing protein</fullName>
    </recommendedName>
</protein>
<feature type="repeat" description="ANK" evidence="2">
    <location>
        <begin position="520"/>
        <end position="544"/>
    </location>
</feature>
<dbReference type="OrthoDB" id="539213at2759"/>
<accession>A0A8S3ZHG8</accession>
<dbReference type="SUPFAM" id="SSF47473">
    <property type="entry name" value="EF-hand"/>
    <property type="match status" value="1"/>
</dbReference>
<feature type="repeat" description="ANK" evidence="2">
    <location>
        <begin position="80"/>
        <end position="112"/>
    </location>
</feature>
<reference evidence="4" key="1">
    <citation type="submission" date="2021-04" db="EMBL/GenBank/DDBJ databases">
        <authorList>
            <consortium name="Molecular Ecology Group"/>
        </authorList>
    </citation>
    <scope>NUCLEOTIDE SEQUENCE</scope>
</reference>
<dbReference type="Proteomes" id="UP000678393">
    <property type="component" value="Unassembled WGS sequence"/>
</dbReference>
<dbReference type="InterPro" id="IPR011992">
    <property type="entry name" value="EF-hand-dom_pair"/>
</dbReference>
<dbReference type="Gene3D" id="1.25.40.20">
    <property type="entry name" value="Ankyrin repeat-containing domain"/>
    <property type="match status" value="3"/>
</dbReference>